<comment type="caution">
    <text evidence="9">The sequence shown here is derived from an EMBL/GenBank/DDBJ whole genome shotgun (WGS) entry which is preliminary data.</text>
</comment>
<feature type="transmembrane region" description="Helical" evidence="7">
    <location>
        <begin position="248"/>
        <end position="267"/>
    </location>
</feature>
<dbReference type="Gene3D" id="1.10.3720.10">
    <property type="entry name" value="MetI-like"/>
    <property type="match status" value="1"/>
</dbReference>
<gene>
    <name evidence="9" type="ORF">CUN51_01205</name>
</gene>
<sequence length="281" mass="31283">MSALSRKSAVRIDATQIATYGVLIVCAALIIFPLLWSFLSALKPKEEVFRIPLQLLPSAWQWQNFVIPFQQRPFGTYFLNSILAAAATIAITLVVASLAGYSLAKFRYPLRGVAFLAILSTLMLPVQVILVPLYLVVRDLGWLDTYQGLIIPQAVNAFSIFLMRQHFLTLPDDYIEAARLDGASELGILWRVILPMSRPALAAVAIFSFLGSWDSYIWPLVAVTKVNMRTLPLGLAGFFGEYSSEYNLALAAAFVMMLPVLIIFILLQRYFVEGLTRSGLK</sequence>
<evidence type="ECO:0000256" key="6">
    <source>
        <dbReference type="ARBA" id="ARBA00023136"/>
    </source>
</evidence>
<keyword evidence="4 7" id="KW-0812">Transmembrane</keyword>
<dbReference type="SUPFAM" id="SSF161098">
    <property type="entry name" value="MetI-like"/>
    <property type="match status" value="1"/>
</dbReference>
<evidence type="ECO:0000259" key="8">
    <source>
        <dbReference type="PROSITE" id="PS50928"/>
    </source>
</evidence>
<dbReference type="CDD" id="cd06261">
    <property type="entry name" value="TM_PBP2"/>
    <property type="match status" value="1"/>
</dbReference>
<organism evidence="9 10">
    <name type="scientific">Candidatus Thermofonsia Clade 1 bacterium</name>
    <dbReference type="NCBI Taxonomy" id="2364210"/>
    <lineage>
        <taxon>Bacteria</taxon>
        <taxon>Bacillati</taxon>
        <taxon>Chloroflexota</taxon>
        <taxon>Candidatus Thermofontia</taxon>
        <taxon>Candidatus Thermofonsia Clade 1</taxon>
    </lineage>
</organism>
<evidence type="ECO:0000313" key="10">
    <source>
        <dbReference type="Proteomes" id="UP000228921"/>
    </source>
</evidence>
<evidence type="ECO:0000256" key="7">
    <source>
        <dbReference type="RuleBase" id="RU363032"/>
    </source>
</evidence>
<dbReference type="PANTHER" id="PTHR43744">
    <property type="entry name" value="ABC TRANSPORTER PERMEASE PROTEIN MG189-RELATED-RELATED"/>
    <property type="match status" value="1"/>
</dbReference>
<feature type="transmembrane region" description="Helical" evidence="7">
    <location>
        <begin position="77"/>
        <end position="101"/>
    </location>
</feature>
<feature type="domain" description="ABC transmembrane type-1" evidence="8">
    <location>
        <begin position="78"/>
        <end position="267"/>
    </location>
</feature>
<feature type="transmembrane region" description="Helical" evidence="7">
    <location>
        <begin position="20"/>
        <end position="39"/>
    </location>
</feature>
<evidence type="ECO:0000256" key="5">
    <source>
        <dbReference type="ARBA" id="ARBA00022989"/>
    </source>
</evidence>
<evidence type="ECO:0000313" key="9">
    <source>
        <dbReference type="EMBL" id="PJF32274.1"/>
    </source>
</evidence>
<dbReference type="InterPro" id="IPR000515">
    <property type="entry name" value="MetI-like"/>
</dbReference>
<dbReference type="GO" id="GO:0005886">
    <property type="term" value="C:plasma membrane"/>
    <property type="evidence" value="ECO:0007669"/>
    <property type="project" value="UniProtKB-SubCell"/>
</dbReference>
<keyword evidence="2 7" id="KW-0813">Transport</keyword>
<dbReference type="PROSITE" id="PS50928">
    <property type="entry name" value="ABC_TM1"/>
    <property type="match status" value="1"/>
</dbReference>
<dbReference type="EMBL" id="PGTK01000001">
    <property type="protein sequence ID" value="PJF32274.1"/>
    <property type="molecule type" value="Genomic_DNA"/>
</dbReference>
<keyword evidence="3" id="KW-1003">Cell membrane</keyword>
<name>A0A2M8P3Z3_9CHLR</name>
<evidence type="ECO:0000256" key="2">
    <source>
        <dbReference type="ARBA" id="ARBA00022448"/>
    </source>
</evidence>
<proteinExistence type="inferred from homology"/>
<dbReference type="GO" id="GO:0055085">
    <property type="term" value="P:transmembrane transport"/>
    <property type="evidence" value="ECO:0007669"/>
    <property type="project" value="InterPro"/>
</dbReference>
<feature type="transmembrane region" description="Helical" evidence="7">
    <location>
        <begin position="149"/>
        <end position="167"/>
    </location>
</feature>
<evidence type="ECO:0000256" key="1">
    <source>
        <dbReference type="ARBA" id="ARBA00004651"/>
    </source>
</evidence>
<evidence type="ECO:0000256" key="3">
    <source>
        <dbReference type="ARBA" id="ARBA00022475"/>
    </source>
</evidence>
<dbReference type="Proteomes" id="UP000228921">
    <property type="component" value="Unassembled WGS sequence"/>
</dbReference>
<accession>A0A2M8P3Z3</accession>
<comment type="similarity">
    <text evidence="7">Belongs to the binding-protein-dependent transport system permease family.</text>
</comment>
<comment type="subcellular location">
    <subcellularLocation>
        <location evidence="1 7">Cell membrane</location>
        <topology evidence="1 7">Multi-pass membrane protein</topology>
    </subcellularLocation>
</comment>
<keyword evidence="5 7" id="KW-1133">Transmembrane helix</keyword>
<dbReference type="Pfam" id="PF00528">
    <property type="entry name" value="BPD_transp_1"/>
    <property type="match status" value="1"/>
</dbReference>
<reference evidence="9 10" key="1">
    <citation type="submission" date="2017-11" db="EMBL/GenBank/DDBJ databases">
        <title>Evolution of Phototrophy in the Chloroflexi Phylum Driven by Horizontal Gene Transfer.</title>
        <authorList>
            <person name="Ward L.M."/>
            <person name="Hemp J."/>
            <person name="Shih P.M."/>
            <person name="Mcglynn S.E."/>
            <person name="Fischer W."/>
        </authorList>
    </citation>
    <scope>NUCLEOTIDE SEQUENCE [LARGE SCALE GENOMIC DNA]</scope>
    <source>
        <strain evidence="9">CP2_2F</strain>
    </source>
</reference>
<dbReference type="PANTHER" id="PTHR43744:SF12">
    <property type="entry name" value="ABC TRANSPORTER PERMEASE PROTEIN MG189-RELATED"/>
    <property type="match status" value="1"/>
</dbReference>
<feature type="transmembrane region" description="Helical" evidence="7">
    <location>
        <begin position="113"/>
        <end position="137"/>
    </location>
</feature>
<evidence type="ECO:0000256" key="4">
    <source>
        <dbReference type="ARBA" id="ARBA00022692"/>
    </source>
</evidence>
<dbReference type="AlphaFoldDB" id="A0A2M8P3Z3"/>
<protein>
    <submittedName>
        <fullName evidence="9">Sugar ABC transporter permease</fullName>
    </submittedName>
</protein>
<keyword evidence="6 7" id="KW-0472">Membrane</keyword>
<dbReference type="InterPro" id="IPR035906">
    <property type="entry name" value="MetI-like_sf"/>
</dbReference>